<comment type="similarity">
    <text evidence="1 3">Belongs to the short-chain dehydrogenases/reductases (SDR) family.</text>
</comment>
<dbReference type="InterPro" id="IPR002347">
    <property type="entry name" value="SDR_fam"/>
</dbReference>
<dbReference type="OrthoDB" id="5242868at2"/>
<dbReference type="SUPFAM" id="SSF51735">
    <property type="entry name" value="NAD(P)-binding Rossmann-fold domains"/>
    <property type="match status" value="1"/>
</dbReference>
<evidence type="ECO:0000259" key="4">
    <source>
        <dbReference type="SMART" id="SM00822"/>
    </source>
</evidence>
<dbReference type="PROSITE" id="PS00061">
    <property type="entry name" value="ADH_SHORT"/>
    <property type="match status" value="1"/>
</dbReference>
<name>A0A1I1ETP6_9ACTN</name>
<protein>
    <submittedName>
        <fullName evidence="5">Short-chain dehydrogenase</fullName>
    </submittedName>
</protein>
<evidence type="ECO:0000256" key="3">
    <source>
        <dbReference type="RuleBase" id="RU000363"/>
    </source>
</evidence>
<dbReference type="Gene3D" id="3.40.50.720">
    <property type="entry name" value="NAD(P)-binding Rossmann-like Domain"/>
    <property type="match status" value="1"/>
</dbReference>
<dbReference type="PRINTS" id="PR00081">
    <property type="entry name" value="GDHRDH"/>
</dbReference>
<dbReference type="Pfam" id="PF00106">
    <property type="entry name" value="adh_short"/>
    <property type="match status" value="1"/>
</dbReference>
<dbReference type="AlphaFoldDB" id="A0A1I1ETP6"/>
<keyword evidence="2" id="KW-0560">Oxidoreductase</keyword>
<feature type="domain" description="Ketoreductase" evidence="4">
    <location>
        <begin position="22"/>
        <end position="204"/>
    </location>
</feature>
<proteinExistence type="inferred from homology"/>
<accession>A0A1I1ETP6</accession>
<dbReference type="InterPro" id="IPR057326">
    <property type="entry name" value="KR_dom"/>
</dbReference>
<organism evidence="5 6">
    <name type="scientific">Streptomyces aidingensis</name>
    <dbReference type="NCBI Taxonomy" id="910347"/>
    <lineage>
        <taxon>Bacteria</taxon>
        <taxon>Bacillati</taxon>
        <taxon>Actinomycetota</taxon>
        <taxon>Actinomycetes</taxon>
        <taxon>Kitasatosporales</taxon>
        <taxon>Streptomycetaceae</taxon>
        <taxon>Streptomyces</taxon>
    </lineage>
</organism>
<dbReference type="PANTHER" id="PTHR44196">
    <property type="entry name" value="DEHYDROGENASE/REDUCTASE SDR FAMILY MEMBER 7B"/>
    <property type="match status" value="1"/>
</dbReference>
<gene>
    <name evidence="5" type="ORF">SAMN05421773_101374</name>
</gene>
<sequence length="346" mass="36132">MPGRPEQAVHRAVRPGRRARDAVVVVTGASSGIGRATAVAFARRGARPVLAARREEALWETARECAGRRGARDGGRILVLPTDVTDPGAVRDLVRRTVAHFGRIDVWVNCAAVVAFGRLDDVPAADDRRVLEVNVLGTVHAARAVLPVLRAQGHGTLINVSSVVAVAGQPFAHSYAMSKAAVRTLGAGLRQELWLAGEHGISVCTVLPSSIDTPIFTQGANYTGHRIRPVPPVYPPERVARAVVELARSPRPEIVVGGAGRGLAMAARLWAGAAEKTMAHRSGHRMLGPAPDGAVPDSAGNLYEPTPGAGSAHGGWGGGRAARRLAAAAAVTGVALGLGRILRHHR</sequence>
<reference evidence="5 6" key="1">
    <citation type="submission" date="2016-10" db="EMBL/GenBank/DDBJ databases">
        <authorList>
            <person name="de Groot N.N."/>
        </authorList>
    </citation>
    <scope>NUCLEOTIDE SEQUENCE [LARGE SCALE GENOMIC DNA]</scope>
    <source>
        <strain evidence="5 6">CGMCC 4.5739</strain>
    </source>
</reference>
<keyword evidence="6" id="KW-1185">Reference proteome</keyword>
<evidence type="ECO:0000256" key="2">
    <source>
        <dbReference type="ARBA" id="ARBA00023002"/>
    </source>
</evidence>
<dbReference type="RefSeq" id="WP_093836804.1">
    <property type="nucleotide sequence ID" value="NZ_FOLM01000001.1"/>
</dbReference>
<dbReference type="EMBL" id="FOLM01000001">
    <property type="protein sequence ID" value="SFB88263.1"/>
    <property type="molecule type" value="Genomic_DNA"/>
</dbReference>
<dbReference type="GO" id="GO:0016020">
    <property type="term" value="C:membrane"/>
    <property type="evidence" value="ECO:0007669"/>
    <property type="project" value="TreeGrafter"/>
</dbReference>
<dbReference type="SMART" id="SM00822">
    <property type="entry name" value="PKS_KR"/>
    <property type="match status" value="1"/>
</dbReference>
<dbReference type="InterPro" id="IPR020904">
    <property type="entry name" value="Sc_DH/Rdtase_CS"/>
</dbReference>
<dbReference type="GO" id="GO:0016491">
    <property type="term" value="F:oxidoreductase activity"/>
    <property type="evidence" value="ECO:0007669"/>
    <property type="project" value="UniProtKB-KW"/>
</dbReference>
<evidence type="ECO:0000313" key="5">
    <source>
        <dbReference type="EMBL" id="SFB88263.1"/>
    </source>
</evidence>
<dbReference type="STRING" id="910347.SAMN05421773_101374"/>
<dbReference type="PRINTS" id="PR00080">
    <property type="entry name" value="SDRFAMILY"/>
</dbReference>
<dbReference type="PANTHER" id="PTHR44196:SF1">
    <property type="entry name" value="DEHYDROGENASE_REDUCTASE SDR FAMILY MEMBER 7B"/>
    <property type="match status" value="1"/>
</dbReference>
<evidence type="ECO:0000313" key="6">
    <source>
        <dbReference type="Proteomes" id="UP000199207"/>
    </source>
</evidence>
<evidence type="ECO:0000256" key="1">
    <source>
        <dbReference type="ARBA" id="ARBA00006484"/>
    </source>
</evidence>
<dbReference type="InterPro" id="IPR036291">
    <property type="entry name" value="NAD(P)-bd_dom_sf"/>
</dbReference>
<dbReference type="Proteomes" id="UP000199207">
    <property type="component" value="Unassembled WGS sequence"/>
</dbReference>